<keyword evidence="3" id="KW-1185">Reference proteome</keyword>
<name>A0A6P1TGD8_9FIRM</name>
<reference evidence="2 3" key="1">
    <citation type="submission" date="2020-01" db="EMBL/GenBank/DDBJ databases">
        <title>Genome analysis of Anaerocolumna sp. CBA3638.</title>
        <authorList>
            <person name="Kim J."/>
            <person name="Roh S.W."/>
        </authorList>
    </citation>
    <scope>NUCLEOTIDE SEQUENCE [LARGE SCALE GENOMIC DNA]</scope>
    <source>
        <strain evidence="2 3">CBA3638</strain>
    </source>
</reference>
<dbReference type="EMBL" id="CP048000">
    <property type="protein sequence ID" value="QHQ59483.1"/>
    <property type="molecule type" value="Genomic_DNA"/>
</dbReference>
<protein>
    <submittedName>
        <fullName evidence="2">DUF111 family protein</fullName>
    </submittedName>
</protein>
<dbReference type="PANTHER" id="PTHR36566">
    <property type="entry name" value="NICKEL INSERTION PROTEIN-RELATED"/>
    <property type="match status" value="1"/>
</dbReference>
<dbReference type="RefSeq" id="WP_161836106.1">
    <property type="nucleotide sequence ID" value="NZ_CP048000.1"/>
</dbReference>
<evidence type="ECO:0000256" key="1">
    <source>
        <dbReference type="ARBA" id="ARBA00022596"/>
    </source>
</evidence>
<dbReference type="Proteomes" id="UP000464314">
    <property type="component" value="Chromosome"/>
</dbReference>
<organism evidence="2 3">
    <name type="scientific">Anaerocolumna sedimenticola</name>
    <dbReference type="NCBI Taxonomy" id="2696063"/>
    <lineage>
        <taxon>Bacteria</taxon>
        <taxon>Bacillati</taxon>
        <taxon>Bacillota</taxon>
        <taxon>Clostridia</taxon>
        <taxon>Lachnospirales</taxon>
        <taxon>Lachnospiraceae</taxon>
        <taxon>Anaerocolumna</taxon>
    </lineage>
</organism>
<dbReference type="AlphaFoldDB" id="A0A6P1TGD8"/>
<accession>A0A6P1TGD8</accession>
<dbReference type="KEGG" id="anr:Ana3638_00620"/>
<sequence length="269" mass="29576">MNKKTLYLECYSGISGDMTVAALLDLGADQDILMTGLKSLHVDGYKIKIGRRMKASIDACDFDVILDQESCEFTDHSHNQKHKPADNQDHIHLGRQDHRNLYVINSIIDQSNLTEKAKDIAKKIFYIVAVAESKAHGLPIEEVHFHEIGAIDSIVDIVATAVCLDNLGIEEVIVSELYEGTGHIRCRHGMLPVPVPAVANIAADYNLPLHITSIKNELVTPTGAAIVAAIKTKDSLPKEFKIVKIGIGAGKREYEQAGILRAMIIEEFS</sequence>
<evidence type="ECO:0000313" key="2">
    <source>
        <dbReference type="EMBL" id="QHQ59483.1"/>
    </source>
</evidence>
<dbReference type="InterPro" id="IPR002822">
    <property type="entry name" value="Ni_insertion"/>
</dbReference>
<proteinExistence type="predicted"/>
<gene>
    <name evidence="2" type="ORF">Ana3638_00620</name>
</gene>
<evidence type="ECO:0000313" key="3">
    <source>
        <dbReference type="Proteomes" id="UP000464314"/>
    </source>
</evidence>
<dbReference type="PANTHER" id="PTHR36566:SF1">
    <property type="entry name" value="PYRIDINIUM-3,5-BISTHIOCARBOXYLIC ACID MONONUCLEOTIDE NICKEL INSERTION PROTEIN"/>
    <property type="match status" value="1"/>
</dbReference>
<keyword evidence="1" id="KW-0533">Nickel</keyword>
<dbReference type="Pfam" id="PF01969">
    <property type="entry name" value="Ni_insertion"/>
    <property type="match status" value="1"/>
</dbReference>